<evidence type="ECO:0000259" key="2">
    <source>
        <dbReference type="Pfam" id="PF20736"/>
    </source>
</evidence>
<reference evidence="3" key="1">
    <citation type="journal article" date="2020" name="Stud. Mycol.">
        <title>101 Dothideomycetes genomes: a test case for predicting lifestyles and emergence of pathogens.</title>
        <authorList>
            <person name="Haridas S."/>
            <person name="Albert R."/>
            <person name="Binder M."/>
            <person name="Bloem J."/>
            <person name="Labutti K."/>
            <person name="Salamov A."/>
            <person name="Andreopoulos B."/>
            <person name="Baker S."/>
            <person name="Barry K."/>
            <person name="Bills G."/>
            <person name="Bluhm B."/>
            <person name="Cannon C."/>
            <person name="Castanera R."/>
            <person name="Culley D."/>
            <person name="Daum C."/>
            <person name="Ezra D."/>
            <person name="Gonzalez J."/>
            <person name="Henrissat B."/>
            <person name="Kuo A."/>
            <person name="Liang C."/>
            <person name="Lipzen A."/>
            <person name="Lutzoni F."/>
            <person name="Magnuson J."/>
            <person name="Mondo S."/>
            <person name="Nolan M."/>
            <person name="Ohm R."/>
            <person name="Pangilinan J."/>
            <person name="Park H.-J."/>
            <person name="Ramirez L."/>
            <person name="Alfaro M."/>
            <person name="Sun H."/>
            <person name="Tritt A."/>
            <person name="Yoshinaga Y."/>
            <person name="Zwiers L.-H."/>
            <person name="Turgeon B."/>
            <person name="Goodwin S."/>
            <person name="Spatafora J."/>
            <person name="Crous P."/>
            <person name="Grigoriev I."/>
        </authorList>
    </citation>
    <scope>NUCLEOTIDE SEQUENCE</scope>
    <source>
        <strain evidence="3">CBS 115976</strain>
    </source>
</reference>
<sequence>MFGLRQLLIAAICVAPFTFAPLPLGAITPKGWLQSQLRLMADGLAGHEYEFYRYVSKSSWLGGSSEYSDLHEGFPYWLNGIVPLAYSIGDDKLKAQIKESVEYVLSHQADDGWLGPETVSSGLRNLWARYPLLLGLTQLLEADQSYESTVLPAIRKFTDLTQNMLQDNGAGLLPRPGDHLSDQDHGWGRIRIADLILTMQWLYENDEEAKQDQLLEIMGMLRKGGLDWATWYTDKQYIKGDLNDADQAYVEAWFPFEHGVNVAQGLKTGAVINRFEHNQTMIDMARRAVDWTFKYHGSTSGTILADERLQGLSPYYGSELCTTVETMYSLTYLYQALGDRDFADRAELAAFNALPAAVLGDWWSHQYVTQPNQPYSVTLNKSKGLPFWNVNEKGQTFGLEPDYPCCTVNHPQGYPKFLANSWVKVGSDGVGHALLSPSSLTWKLDNGAQVTVDANTNYPFSDNLDYEIVASKDFTLHVRIPSWSKTASWSYSGPGDKNEGTAQNAEPDARTGLISIPVSAGKSTARLVLTRSIETISRMNDAVAIMHGPLLYTLDVGYHATSSPPKWYNSSADVSGPLPTESKDWEIRNTTSWNMAIDTSTIQVKSQDNSGNLPDEVWSRGAVPIHLEAEGREVDWPLWRGVPGQVPLKKNYLSDRRPITLVPVGVAKIGMVELPTL</sequence>
<feature type="region of interest" description="Disordered" evidence="1">
    <location>
        <begin position="487"/>
        <end position="507"/>
    </location>
</feature>
<evidence type="ECO:0000256" key="1">
    <source>
        <dbReference type="SAM" id="MobiDB-lite"/>
    </source>
</evidence>
<dbReference type="GO" id="GO:0005975">
    <property type="term" value="P:carbohydrate metabolic process"/>
    <property type="evidence" value="ECO:0007669"/>
    <property type="project" value="InterPro"/>
</dbReference>
<proteinExistence type="predicted"/>
<protein>
    <recommendedName>
        <fullName evidence="2">Non-reducing end beta-L-arabinofuranosidase-like GH127 middle domain-containing protein</fullName>
    </recommendedName>
</protein>
<gene>
    <name evidence="3" type="ORF">BT63DRAFT_432583</name>
</gene>
<organism evidence="3 4">
    <name type="scientific">Microthyrium microscopicum</name>
    <dbReference type="NCBI Taxonomy" id="703497"/>
    <lineage>
        <taxon>Eukaryota</taxon>
        <taxon>Fungi</taxon>
        <taxon>Dikarya</taxon>
        <taxon>Ascomycota</taxon>
        <taxon>Pezizomycotina</taxon>
        <taxon>Dothideomycetes</taxon>
        <taxon>Dothideomycetes incertae sedis</taxon>
        <taxon>Microthyriales</taxon>
        <taxon>Microthyriaceae</taxon>
        <taxon>Microthyrium</taxon>
    </lineage>
</organism>
<dbReference type="Pfam" id="PF20736">
    <property type="entry name" value="Glyco_hydro127M"/>
    <property type="match status" value="1"/>
</dbReference>
<dbReference type="AlphaFoldDB" id="A0A6A6UGC1"/>
<dbReference type="InterPro" id="IPR008928">
    <property type="entry name" value="6-hairpin_glycosidase_sf"/>
</dbReference>
<name>A0A6A6UGC1_9PEZI</name>
<evidence type="ECO:0000313" key="4">
    <source>
        <dbReference type="Proteomes" id="UP000799302"/>
    </source>
</evidence>
<feature type="domain" description="Non-reducing end beta-L-arabinofuranosidase-like GH127 middle" evidence="2">
    <location>
        <begin position="433"/>
        <end position="493"/>
    </location>
</feature>
<evidence type="ECO:0000313" key="3">
    <source>
        <dbReference type="EMBL" id="KAF2670138.1"/>
    </source>
</evidence>
<dbReference type="EMBL" id="MU004234">
    <property type="protein sequence ID" value="KAF2670138.1"/>
    <property type="molecule type" value="Genomic_DNA"/>
</dbReference>
<dbReference type="SUPFAM" id="SSF48208">
    <property type="entry name" value="Six-hairpin glycosidases"/>
    <property type="match status" value="1"/>
</dbReference>
<accession>A0A6A6UGC1</accession>
<dbReference type="Proteomes" id="UP000799302">
    <property type="component" value="Unassembled WGS sequence"/>
</dbReference>
<dbReference type="OrthoDB" id="5358475at2759"/>
<dbReference type="InterPro" id="IPR049046">
    <property type="entry name" value="Beta-AFase-like_GH127_middle"/>
</dbReference>
<keyword evidence="4" id="KW-1185">Reference proteome</keyword>
<dbReference type="PANTHER" id="PTHR31151:SF0">
    <property type="entry name" value="PROLINE-TRNA LIGASE (DUF1680)"/>
    <property type="match status" value="1"/>
</dbReference>
<dbReference type="PANTHER" id="PTHR31151">
    <property type="entry name" value="PROLINE-TRNA LIGASE (DUF1680)"/>
    <property type="match status" value="1"/>
</dbReference>